<dbReference type="Pfam" id="PF01613">
    <property type="entry name" value="Flavin_Reduct"/>
    <property type="match status" value="1"/>
</dbReference>
<name>H0G723_RHIML</name>
<dbReference type="PANTHER" id="PTHR30466:SF1">
    <property type="entry name" value="FMN REDUCTASE (NADH) RUTF"/>
    <property type="match status" value="1"/>
</dbReference>
<evidence type="ECO:0000259" key="2">
    <source>
        <dbReference type="SMART" id="SM00903"/>
    </source>
</evidence>
<proteinExistence type="predicted"/>
<gene>
    <name evidence="3" type="ORF">SM0020_26506</name>
</gene>
<evidence type="ECO:0000313" key="3">
    <source>
        <dbReference type="EMBL" id="EHK74925.1"/>
    </source>
</evidence>
<evidence type="ECO:0000256" key="1">
    <source>
        <dbReference type="ARBA" id="ARBA00023002"/>
    </source>
</evidence>
<dbReference type="PANTHER" id="PTHR30466">
    <property type="entry name" value="FLAVIN REDUCTASE"/>
    <property type="match status" value="1"/>
</dbReference>
<dbReference type="SMART" id="SM00903">
    <property type="entry name" value="Flavin_Reduct"/>
    <property type="match status" value="1"/>
</dbReference>
<protein>
    <submittedName>
        <fullName evidence="3">Flavin reductase domain protein FMN-binding</fullName>
    </submittedName>
</protein>
<dbReference type="SUPFAM" id="SSF50475">
    <property type="entry name" value="FMN-binding split barrel"/>
    <property type="match status" value="1"/>
</dbReference>
<evidence type="ECO:0000313" key="4">
    <source>
        <dbReference type="Proteomes" id="UP000004038"/>
    </source>
</evidence>
<feature type="domain" description="Flavin reductase like" evidence="2">
    <location>
        <begin position="30"/>
        <end position="177"/>
    </location>
</feature>
<dbReference type="RefSeq" id="WP_003534013.1">
    <property type="nucleotide sequence ID" value="NZ_AGVV01000073.1"/>
</dbReference>
<dbReference type="AlphaFoldDB" id="H0G723"/>
<dbReference type="PATRIC" id="fig|1107881.3.peg.5370"/>
<dbReference type="InterPro" id="IPR002563">
    <property type="entry name" value="Flavin_Rdtase-like_dom"/>
</dbReference>
<organism evidence="3 4">
    <name type="scientific">Sinorhizobium meliloti CCNWSX0020</name>
    <dbReference type="NCBI Taxonomy" id="1107881"/>
    <lineage>
        <taxon>Bacteria</taxon>
        <taxon>Pseudomonadati</taxon>
        <taxon>Pseudomonadota</taxon>
        <taxon>Alphaproteobacteria</taxon>
        <taxon>Hyphomicrobiales</taxon>
        <taxon>Rhizobiaceae</taxon>
        <taxon>Sinorhizobium/Ensifer group</taxon>
        <taxon>Sinorhizobium</taxon>
    </lineage>
</organism>
<dbReference type="InterPro" id="IPR050268">
    <property type="entry name" value="NADH-dep_flavin_reductase"/>
</dbReference>
<dbReference type="GO" id="GO:0042602">
    <property type="term" value="F:riboflavin reductase (NADPH) activity"/>
    <property type="evidence" value="ECO:0007669"/>
    <property type="project" value="TreeGrafter"/>
</dbReference>
<dbReference type="Gene3D" id="2.30.110.10">
    <property type="entry name" value="Electron Transport, Fmn-binding Protein, Chain A"/>
    <property type="match status" value="1"/>
</dbReference>
<dbReference type="InterPro" id="IPR012349">
    <property type="entry name" value="Split_barrel_FMN-bd"/>
</dbReference>
<dbReference type="Proteomes" id="UP000004038">
    <property type="component" value="Unassembled WGS sequence"/>
</dbReference>
<dbReference type="EMBL" id="AGVV01000073">
    <property type="protein sequence ID" value="EHK74925.1"/>
    <property type="molecule type" value="Genomic_DNA"/>
</dbReference>
<sequence length="178" mass="19604">MLQQQAHSVSNDAMPTFDERQVADALKAAMRQLASGVAVISTNQGGTWHGMTATSVISLSMDPPSVLVCINRTATIHAPLMDAGAFCVNLLSSWQEEVCAVFSSKSRREERFADGIWKIGLMQLPYHPLAEANIFCTVDEVHEYGTHSVVLARVRHVTEGMSEKRSPMIYLDGRFILP</sequence>
<keyword evidence="1" id="KW-0560">Oxidoreductase</keyword>
<dbReference type="GO" id="GO:0010181">
    <property type="term" value="F:FMN binding"/>
    <property type="evidence" value="ECO:0007669"/>
    <property type="project" value="InterPro"/>
</dbReference>
<reference evidence="3 4" key="1">
    <citation type="journal article" date="2012" name="J. Bacteriol.">
        <title>Draft Genome Sequence of Sinorhizobium meliloti CCNWSX0020, a Nitrogen-Fixing Symbiont with Copper Tolerance Capability Isolated from Lead-Zinc Mine Tailings.</title>
        <authorList>
            <person name="Li Z."/>
            <person name="Ma Z."/>
            <person name="Hao X."/>
            <person name="Wei G."/>
        </authorList>
    </citation>
    <scope>NUCLEOTIDE SEQUENCE [LARGE SCALE GENOMIC DNA]</scope>
    <source>
        <strain evidence="3 4">CCNWSX0020</strain>
    </source>
</reference>
<accession>H0G723</accession>